<gene>
    <name evidence="2" type="ORF">COY37_05465</name>
</gene>
<feature type="non-terminal residue" evidence="2">
    <location>
        <position position="1"/>
    </location>
</feature>
<organism evidence="2 3">
    <name type="scientific">Candidatus Aquicultor secundus</name>
    <dbReference type="NCBI Taxonomy" id="1973895"/>
    <lineage>
        <taxon>Bacteria</taxon>
        <taxon>Bacillati</taxon>
        <taxon>Actinomycetota</taxon>
        <taxon>Candidatus Aquicultoria</taxon>
        <taxon>Candidatus Aquicultorales</taxon>
        <taxon>Candidatus Aquicultoraceae</taxon>
        <taxon>Candidatus Aquicultor</taxon>
    </lineage>
</organism>
<dbReference type="Gene3D" id="1.10.10.60">
    <property type="entry name" value="Homeodomain-like"/>
    <property type="match status" value="1"/>
</dbReference>
<dbReference type="InterPro" id="IPR009057">
    <property type="entry name" value="Homeodomain-like_sf"/>
</dbReference>
<sequence>KLGVNRETVRYWVKNAPASRGGKRGLSDEEIAELDALRKEVAELRRANEILKSASVFFAKELDRPRTR</sequence>
<evidence type="ECO:0000313" key="2">
    <source>
        <dbReference type="EMBL" id="PIZ39070.1"/>
    </source>
</evidence>
<comment type="caution">
    <text evidence="2">The sequence shown here is derived from an EMBL/GenBank/DDBJ whole genome shotgun (WGS) entry which is preliminary data.</text>
</comment>
<dbReference type="AlphaFoldDB" id="A0A2M7T8X0"/>
<dbReference type="Proteomes" id="UP000230956">
    <property type="component" value="Unassembled WGS sequence"/>
</dbReference>
<evidence type="ECO:0000256" key="1">
    <source>
        <dbReference type="SAM" id="Coils"/>
    </source>
</evidence>
<name>A0A2M7T8X0_9ACTN</name>
<reference evidence="3" key="1">
    <citation type="submission" date="2017-09" db="EMBL/GenBank/DDBJ databases">
        <title>Depth-based differentiation of microbial function through sediment-hosted aquifers and enrichment of novel symbionts in the deep terrestrial subsurface.</title>
        <authorList>
            <person name="Probst A.J."/>
            <person name="Ladd B."/>
            <person name="Jarett J.K."/>
            <person name="Geller-Mcgrath D.E."/>
            <person name="Sieber C.M.K."/>
            <person name="Emerson J.B."/>
            <person name="Anantharaman K."/>
            <person name="Thomas B.C."/>
            <person name="Malmstrom R."/>
            <person name="Stieglmeier M."/>
            <person name="Klingl A."/>
            <person name="Woyke T."/>
            <person name="Ryan C.M."/>
            <person name="Banfield J.F."/>
        </authorList>
    </citation>
    <scope>NUCLEOTIDE SEQUENCE [LARGE SCALE GENOMIC DNA]</scope>
</reference>
<evidence type="ECO:0000313" key="3">
    <source>
        <dbReference type="Proteomes" id="UP000230956"/>
    </source>
</evidence>
<keyword evidence="1" id="KW-0175">Coiled coil</keyword>
<feature type="coiled-coil region" evidence="1">
    <location>
        <begin position="27"/>
        <end position="54"/>
    </location>
</feature>
<proteinExistence type="predicted"/>
<accession>A0A2M7T8X0</accession>
<dbReference type="EMBL" id="PFNG01000130">
    <property type="protein sequence ID" value="PIZ39070.1"/>
    <property type="molecule type" value="Genomic_DNA"/>
</dbReference>
<dbReference type="SUPFAM" id="SSF46689">
    <property type="entry name" value="Homeodomain-like"/>
    <property type="match status" value="1"/>
</dbReference>
<protein>
    <submittedName>
        <fullName evidence="2">IS3 family transposase</fullName>
    </submittedName>
</protein>